<sequence>MARSSSQPPSPPAKQPTNEPSNSTDPPRFFSSSKTTTITARIHRRTAAAAVAAAVTMALEQSLFLDSAIRDWVLIPILVVMILVGVLRHNVISLLNSPPKSIAAPALREQRVMARSSALRQNYFQLPPSSFQSRKAFLTEALSNGSYLQPKDKEEKEGPKNPFEPAGGMDGMMDGMKKQMVMMIPQTLIMGWINFFFSGFVLLKLPFPLTLRFKVMLQRGIETPDLDVTWVSSLSWYFLTLFGLNAVYRLVLGDDNAADGTRDMAAMSGAAAPMQGMMNPTAPGQAPDFEKLHLAERDNLELVGLEDSKTRWIGDGIEDRVLALYA</sequence>
<dbReference type="PANTHER" id="PTHR13116:SF5">
    <property type="entry name" value="ER MEMBRANE PROTEIN COMPLEX SUBUNIT 3"/>
    <property type="match status" value="1"/>
</dbReference>
<feature type="compositionally biased region" description="Basic and acidic residues" evidence="7">
    <location>
        <begin position="150"/>
        <end position="159"/>
    </location>
</feature>
<evidence type="ECO:0000256" key="7">
    <source>
        <dbReference type="SAM" id="MobiDB-lite"/>
    </source>
</evidence>
<evidence type="ECO:0000256" key="5">
    <source>
        <dbReference type="ARBA" id="ARBA00022989"/>
    </source>
</evidence>
<dbReference type="EMBL" id="DF196785">
    <property type="protein sequence ID" value="GAC76012.1"/>
    <property type="molecule type" value="Genomic_DNA"/>
</dbReference>
<dbReference type="STRING" id="1151754.M9MHE6"/>
<keyword evidence="6 8" id="KW-0472">Membrane</keyword>
<evidence type="ECO:0000313" key="9">
    <source>
        <dbReference type="EMBL" id="GAC76012.1"/>
    </source>
</evidence>
<feature type="transmembrane region" description="Helical" evidence="8">
    <location>
        <begin position="72"/>
        <end position="91"/>
    </location>
</feature>
<evidence type="ECO:0000256" key="2">
    <source>
        <dbReference type="ARBA" id="ARBA00005376"/>
    </source>
</evidence>
<comment type="subcellular location">
    <subcellularLocation>
        <location evidence="1">Membrane</location>
        <topology evidence="1">Multi-pass membrane protein</topology>
    </subcellularLocation>
</comment>
<evidence type="ECO:0000256" key="1">
    <source>
        <dbReference type="ARBA" id="ARBA00004141"/>
    </source>
</evidence>
<feature type="compositionally biased region" description="Polar residues" evidence="7">
    <location>
        <begin position="15"/>
        <end position="32"/>
    </location>
</feature>
<evidence type="ECO:0000313" key="10">
    <source>
        <dbReference type="Proteomes" id="UP000011976"/>
    </source>
</evidence>
<comment type="similarity">
    <text evidence="2">Belongs to the EMC3 family.</text>
</comment>
<dbReference type="Pfam" id="PF01956">
    <property type="entry name" value="EMC3_TMCO1"/>
    <property type="match status" value="1"/>
</dbReference>
<dbReference type="SMART" id="SM01415">
    <property type="entry name" value="DUF106"/>
    <property type="match status" value="1"/>
</dbReference>
<dbReference type="PANTHER" id="PTHR13116">
    <property type="entry name" value="ER MEMBRANE PROTEIN COMPLEX SUBUNIT 3"/>
    <property type="match status" value="1"/>
</dbReference>
<evidence type="ECO:0000256" key="3">
    <source>
        <dbReference type="ARBA" id="ARBA00020822"/>
    </source>
</evidence>
<evidence type="ECO:0000256" key="8">
    <source>
        <dbReference type="SAM" id="Phobius"/>
    </source>
</evidence>
<feature type="region of interest" description="Disordered" evidence="7">
    <location>
        <begin position="148"/>
        <end position="169"/>
    </location>
</feature>
<feature type="transmembrane region" description="Helical" evidence="8">
    <location>
        <begin position="234"/>
        <end position="252"/>
    </location>
</feature>
<gene>
    <name evidence="9" type="ORF">PANT_19c00061</name>
</gene>
<dbReference type="GO" id="GO:0072546">
    <property type="term" value="C:EMC complex"/>
    <property type="evidence" value="ECO:0007669"/>
    <property type="project" value="TreeGrafter"/>
</dbReference>
<name>M9MHE6_PSEA3</name>
<organism evidence="9 10">
    <name type="scientific">Pseudozyma antarctica (strain T-34)</name>
    <name type="common">Yeast</name>
    <name type="synonym">Candida antarctica</name>
    <dbReference type="NCBI Taxonomy" id="1151754"/>
    <lineage>
        <taxon>Eukaryota</taxon>
        <taxon>Fungi</taxon>
        <taxon>Dikarya</taxon>
        <taxon>Basidiomycota</taxon>
        <taxon>Ustilaginomycotina</taxon>
        <taxon>Ustilaginomycetes</taxon>
        <taxon>Ustilaginales</taxon>
        <taxon>Ustilaginaceae</taxon>
        <taxon>Moesziomyces</taxon>
    </lineage>
</organism>
<keyword evidence="4 8" id="KW-0812">Transmembrane</keyword>
<dbReference type="GO" id="GO:0034975">
    <property type="term" value="P:protein folding in endoplasmic reticulum"/>
    <property type="evidence" value="ECO:0007669"/>
    <property type="project" value="TreeGrafter"/>
</dbReference>
<protein>
    <recommendedName>
        <fullName evidence="3">ER membrane protein complex subunit 3</fullName>
    </recommendedName>
</protein>
<evidence type="ECO:0000256" key="4">
    <source>
        <dbReference type="ARBA" id="ARBA00022692"/>
    </source>
</evidence>
<dbReference type="InterPro" id="IPR002809">
    <property type="entry name" value="EMC3/TMCO1"/>
</dbReference>
<dbReference type="InterPro" id="IPR008568">
    <property type="entry name" value="EMC3"/>
</dbReference>
<dbReference type="Proteomes" id="UP000011976">
    <property type="component" value="Unassembled WGS sequence"/>
</dbReference>
<keyword evidence="5 8" id="KW-1133">Transmembrane helix</keyword>
<proteinExistence type="inferred from homology"/>
<reference evidence="10" key="1">
    <citation type="journal article" date="2013" name="Genome Announc.">
        <title>Genome sequence of the basidiomycetous yeast Pseudozyma antarctica T-34, a producer of the glycolipid biosurfactants mannosylerythritol lipids.</title>
        <authorList>
            <person name="Morita T."/>
            <person name="Koike H."/>
            <person name="Koyama Y."/>
            <person name="Hagiwara H."/>
            <person name="Ito E."/>
            <person name="Fukuoka T."/>
            <person name="Imura T."/>
            <person name="Machida M."/>
            <person name="Kitamoto D."/>
        </authorList>
    </citation>
    <scope>NUCLEOTIDE SEQUENCE [LARGE SCALE GENOMIC DNA]</scope>
    <source>
        <strain evidence="10">T-34</strain>
    </source>
</reference>
<dbReference type="OrthoDB" id="6745403at2759"/>
<feature type="region of interest" description="Disordered" evidence="7">
    <location>
        <begin position="1"/>
        <end position="32"/>
    </location>
</feature>
<evidence type="ECO:0000256" key="6">
    <source>
        <dbReference type="ARBA" id="ARBA00023136"/>
    </source>
</evidence>
<feature type="transmembrane region" description="Helical" evidence="8">
    <location>
        <begin position="181"/>
        <end position="203"/>
    </location>
</feature>
<dbReference type="AlphaFoldDB" id="M9MHE6"/>
<accession>M9MHE6</accession>